<dbReference type="Proteomes" id="UP001181693">
    <property type="component" value="Unassembled WGS sequence"/>
</dbReference>
<gene>
    <name evidence="1" type="ORF">GDO54_016400</name>
</gene>
<comment type="caution">
    <text evidence="1">The sequence shown here is derived from an EMBL/GenBank/DDBJ whole genome shotgun (WGS) entry which is preliminary data.</text>
</comment>
<dbReference type="AlphaFoldDB" id="A0AAV2ZUL0"/>
<reference evidence="1" key="1">
    <citation type="thesis" date="2020" institute="ProQuest LLC" country="789 East Eisenhower Parkway, Ann Arbor, MI, USA">
        <title>Comparative Genomics and Chromosome Evolution.</title>
        <authorList>
            <person name="Mudd A.B."/>
        </authorList>
    </citation>
    <scope>NUCLEOTIDE SEQUENCE</scope>
    <source>
        <strain evidence="1">1538</strain>
        <tissue evidence="1">Blood</tissue>
    </source>
</reference>
<protein>
    <submittedName>
        <fullName evidence="1">Uncharacterized protein</fullName>
    </submittedName>
</protein>
<evidence type="ECO:0000313" key="2">
    <source>
        <dbReference type="Proteomes" id="UP001181693"/>
    </source>
</evidence>
<evidence type="ECO:0000313" key="1">
    <source>
        <dbReference type="EMBL" id="DBA18114.1"/>
    </source>
</evidence>
<keyword evidence="2" id="KW-1185">Reference proteome</keyword>
<sequence>MSCTQKPTLANSSGIAFEAHFPIRPKYDQNFFRSISYLLHCKNMTLWFCLFKSHKTVLQIQNIQTHCALFLFTLNDAMRTITIT</sequence>
<proteinExistence type="predicted"/>
<organism evidence="1 2">
    <name type="scientific">Pyxicephalus adspersus</name>
    <name type="common">African bullfrog</name>
    <dbReference type="NCBI Taxonomy" id="30357"/>
    <lineage>
        <taxon>Eukaryota</taxon>
        <taxon>Metazoa</taxon>
        <taxon>Chordata</taxon>
        <taxon>Craniata</taxon>
        <taxon>Vertebrata</taxon>
        <taxon>Euteleostomi</taxon>
        <taxon>Amphibia</taxon>
        <taxon>Batrachia</taxon>
        <taxon>Anura</taxon>
        <taxon>Neobatrachia</taxon>
        <taxon>Ranoidea</taxon>
        <taxon>Pyxicephalidae</taxon>
        <taxon>Pyxicephalinae</taxon>
        <taxon>Pyxicephalus</taxon>
    </lineage>
</organism>
<name>A0AAV2ZUL0_PYXAD</name>
<accession>A0AAV2ZUL0</accession>
<dbReference type="EMBL" id="DYDO01000009">
    <property type="protein sequence ID" value="DBA18114.1"/>
    <property type="molecule type" value="Genomic_DNA"/>
</dbReference>